<dbReference type="InterPro" id="IPR011444">
    <property type="entry name" value="DUF1549"/>
</dbReference>
<dbReference type="EMBL" id="CP036274">
    <property type="protein sequence ID" value="QDU30240.1"/>
    <property type="molecule type" value="Genomic_DNA"/>
</dbReference>
<name>A0A517YJ42_9BACT</name>
<dbReference type="RefSeq" id="WP_202921267.1">
    <property type="nucleotide sequence ID" value="NZ_CP036274.1"/>
</dbReference>
<dbReference type="InterPro" id="IPR009056">
    <property type="entry name" value="Cyt_c-like_dom"/>
</dbReference>
<dbReference type="GO" id="GO:0020037">
    <property type="term" value="F:heme binding"/>
    <property type="evidence" value="ECO:0007669"/>
    <property type="project" value="InterPro"/>
</dbReference>
<evidence type="ECO:0000256" key="4">
    <source>
        <dbReference type="PROSITE-ProRule" id="PRU00433"/>
    </source>
</evidence>
<evidence type="ECO:0000259" key="6">
    <source>
        <dbReference type="PROSITE" id="PS51007"/>
    </source>
</evidence>
<keyword evidence="1 4" id="KW-0349">Heme</keyword>
<feature type="domain" description="Cytochrome c" evidence="6">
    <location>
        <begin position="31"/>
        <end position="129"/>
    </location>
</feature>
<evidence type="ECO:0000256" key="1">
    <source>
        <dbReference type="ARBA" id="ARBA00022617"/>
    </source>
</evidence>
<organism evidence="7 8">
    <name type="scientific">Anatilimnocola aggregata</name>
    <dbReference type="NCBI Taxonomy" id="2528021"/>
    <lineage>
        <taxon>Bacteria</taxon>
        <taxon>Pseudomonadati</taxon>
        <taxon>Planctomycetota</taxon>
        <taxon>Planctomycetia</taxon>
        <taxon>Pirellulales</taxon>
        <taxon>Pirellulaceae</taxon>
        <taxon>Anatilimnocola</taxon>
    </lineage>
</organism>
<evidence type="ECO:0000313" key="8">
    <source>
        <dbReference type="Proteomes" id="UP000315017"/>
    </source>
</evidence>
<dbReference type="InterPro" id="IPR036909">
    <property type="entry name" value="Cyt_c-like_dom_sf"/>
</dbReference>
<dbReference type="GO" id="GO:0046872">
    <property type="term" value="F:metal ion binding"/>
    <property type="evidence" value="ECO:0007669"/>
    <property type="project" value="UniProtKB-KW"/>
</dbReference>
<evidence type="ECO:0000256" key="5">
    <source>
        <dbReference type="SAM" id="SignalP"/>
    </source>
</evidence>
<evidence type="ECO:0000313" key="7">
    <source>
        <dbReference type="EMBL" id="QDU30240.1"/>
    </source>
</evidence>
<keyword evidence="2 4" id="KW-0479">Metal-binding</keyword>
<dbReference type="KEGG" id="aagg:ETAA8_53590"/>
<dbReference type="PANTHER" id="PTHR35889:SF3">
    <property type="entry name" value="F-BOX DOMAIN-CONTAINING PROTEIN"/>
    <property type="match status" value="1"/>
</dbReference>
<dbReference type="Pfam" id="PF07635">
    <property type="entry name" value="PSCyt1"/>
    <property type="match status" value="1"/>
</dbReference>
<evidence type="ECO:0000256" key="2">
    <source>
        <dbReference type="ARBA" id="ARBA00022723"/>
    </source>
</evidence>
<dbReference type="SUPFAM" id="SSF46626">
    <property type="entry name" value="Cytochrome c"/>
    <property type="match status" value="1"/>
</dbReference>
<dbReference type="Pfam" id="PF07587">
    <property type="entry name" value="PSD1"/>
    <property type="match status" value="1"/>
</dbReference>
<sequence precursor="true">MSFASPCTMRAVCLSLVVLGSLLAAQVASAAEVAAKEAEFFELQIRPLLVSHCLDCHGDRKQEAKLRLDSREALLAGGDSGPAIVPGDPEKSLLIAAVHYKADAAQMPPKGKLDGDKIEKLTRWVKTGAIWPVAAESMMRTTVAAGDKAGMKIRPQDREFWSFRPVVKPALPIVKHETAAASAIDLFILAQLEAQKLGLAQPAEKRQLIRRVTFDLTGLPPTPSEVAAFIADESPDAYEQLVDRLLTSPRFGERSARLWLDVARFGEDQAHTFAARRYPQGYRYRDWVVQQLNADLPYDQFIKLQIAADLMANPDDKQHLPALGMFACGPVYYGDKNDLDQFADRVDVLTRGFLGLTVACARCHDHKFDPIPTSDYYALVGVFASTDYVETPLVSPAEVEAAQKTLTEKELKMKEKDRPKKYPFAHALVDRSQPKTMKVHVRGNPETLAGDAPRQFLSILSPDEPTPFSQGSGRLELAEAIASPQNPLTARVMVNRLWQQHFGHGLVRTAGNFGALGEQPTHPELLDYLATELLAADWSLKAIHRQIVLSATYQQSANNPAANEVDPENRLWSRYPRRRLDVESWRDAMLSVADQLNLSLGGASQDLATNNNRRRTLYGHVSRHELNPLLRLFDFPDPNITSDQRMTTTVPLQQLFVLNSEFMTNLAKDVSKQAEALQPSDISERITLLYERLYSRQPTSSELELGRQFVSSEAPVPDTQLSRWERYAQALLAANEFLYLD</sequence>
<feature type="signal peptide" evidence="5">
    <location>
        <begin position="1"/>
        <end position="30"/>
    </location>
</feature>
<reference evidence="7 8" key="1">
    <citation type="submission" date="2019-02" db="EMBL/GenBank/DDBJ databases">
        <title>Deep-cultivation of Planctomycetes and their phenomic and genomic characterization uncovers novel biology.</title>
        <authorList>
            <person name="Wiegand S."/>
            <person name="Jogler M."/>
            <person name="Boedeker C."/>
            <person name="Pinto D."/>
            <person name="Vollmers J."/>
            <person name="Rivas-Marin E."/>
            <person name="Kohn T."/>
            <person name="Peeters S.H."/>
            <person name="Heuer A."/>
            <person name="Rast P."/>
            <person name="Oberbeckmann S."/>
            <person name="Bunk B."/>
            <person name="Jeske O."/>
            <person name="Meyerdierks A."/>
            <person name="Storesund J.E."/>
            <person name="Kallscheuer N."/>
            <person name="Luecker S."/>
            <person name="Lage O.M."/>
            <person name="Pohl T."/>
            <person name="Merkel B.J."/>
            <person name="Hornburger P."/>
            <person name="Mueller R.-W."/>
            <person name="Bruemmer F."/>
            <person name="Labrenz M."/>
            <person name="Spormann A.M."/>
            <person name="Op den Camp H."/>
            <person name="Overmann J."/>
            <person name="Amann R."/>
            <person name="Jetten M.S.M."/>
            <person name="Mascher T."/>
            <person name="Medema M.H."/>
            <person name="Devos D.P."/>
            <person name="Kaster A.-K."/>
            <person name="Ovreas L."/>
            <person name="Rohde M."/>
            <person name="Galperin M.Y."/>
            <person name="Jogler C."/>
        </authorList>
    </citation>
    <scope>NUCLEOTIDE SEQUENCE [LARGE SCALE GENOMIC DNA]</scope>
    <source>
        <strain evidence="7 8">ETA_A8</strain>
    </source>
</reference>
<protein>
    <submittedName>
        <fullName evidence="7">Planctomycete cytochrome C</fullName>
    </submittedName>
</protein>
<dbReference type="InterPro" id="IPR011429">
    <property type="entry name" value="Cyt_c_Planctomycete-type"/>
</dbReference>
<accession>A0A517YJ42</accession>
<dbReference type="PROSITE" id="PS51007">
    <property type="entry name" value="CYTC"/>
    <property type="match status" value="1"/>
</dbReference>
<evidence type="ECO:0000256" key="3">
    <source>
        <dbReference type="ARBA" id="ARBA00023004"/>
    </source>
</evidence>
<keyword evidence="3 4" id="KW-0408">Iron</keyword>
<gene>
    <name evidence="7" type="ORF">ETAA8_53590</name>
</gene>
<dbReference type="Proteomes" id="UP000315017">
    <property type="component" value="Chromosome"/>
</dbReference>
<dbReference type="GO" id="GO:0009055">
    <property type="term" value="F:electron transfer activity"/>
    <property type="evidence" value="ECO:0007669"/>
    <property type="project" value="InterPro"/>
</dbReference>
<dbReference type="InterPro" id="IPR022655">
    <property type="entry name" value="DUF1553"/>
</dbReference>
<keyword evidence="5" id="KW-0732">Signal</keyword>
<dbReference type="Pfam" id="PF07583">
    <property type="entry name" value="PSCyt2"/>
    <property type="match status" value="1"/>
</dbReference>
<dbReference type="AlphaFoldDB" id="A0A517YJ42"/>
<dbReference type="PANTHER" id="PTHR35889">
    <property type="entry name" value="CYCLOINULO-OLIGOSACCHARIDE FRUCTANOTRANSFERASE-RELATED"/>
    <property type="match status" value="1"/>
</dbReference>
<feature type="chain" id="PRO_5021935292" evidence="5">
    <location>
        <begin position="31"/>
        <end position="741"/>
    </location>
</feature>
<keyword evidence="8" id="KW-1185">Reference proteome</keyword>
<proteinExistence type="predicted"/>